<dbReference type="EMBL" id="JBBNAE010000001">
    <property type="protein sequence ID" value="KAK9153781.1"/>
    <property type="molecule type" value="Genomic_DNA"/>
</dbReference>
<feature type="compositionally biased region" description="Polar residues" evidence="3">
    <location>
        <begin position="716"/>
        <end position="734"/>
    </location>
</feature>
<feature type="compositionally biased region" description="Pro residues" evidence="3">
    <location>
        <begin position="737"/>
        <end position="746"/>
    </location>
</feature>
<dbReference type="SMART" id="SM00582">
    <property type="entry name" value="RPR"/>
    <property type="match status" value="1"/>
</dbReference>
<dbReference type="PROSITE" id="PS00028">
    <property type="entry name" value="ZINC_FINGER_C2H2_1"/>
    <property type="match status" value="1"/>
</dbReference>
<dbReference type="Gene3D" id="1.25.40.90">
    <property type="match status" value="1"/>
</dbReference>
<dbReference type="GO" id="GO:0031124">
    <property type="term" value="P:mRNA 3'-end processing"/>
    <property type="evidence" value="ECO:0007669"/>
    <property type="project" value="InterPro"/>
</dbReference>
<feature type="compositionally biased region" description="Polar residues" evidence="3">
    <location>
        <begin position="680"/>
        <end position="694"/>
    </location>
</feature>
<feature type="compositionally biased region" description="Pro residues" evidence="3">
    <location>
        <begin position="776"/>
        <end position="788"/>
    </location>
</feature>
<sequence length="1076" mass="117177">MVGVEMENSRGGRSIDRPRLEPGLKKPRLVEEAPPSGIRDRGGGSNGVLGRAPFPPRQQSKFRAERDEEVGYNPQPLQQQQHQELVSRYKTALAELTFNSKPIITNLTIIAGENLHAAKWIAATVCANILEVPSDQKLPSLYLLDSIVKNIGRDYIKYFAAKLPEVFCKAYRQVDPSTHPGMRHLFGTWKGVFPVSCLQMIEKELGFSSATNGSSSGVATSRADPQSQRPPHSIHVNPKYLEARQRLQQSSKDFKLPQREVSRELVHEKINNSELEDYECSSEFSRHSDSGFTRADERVTDQEGIDKPWYGTGRSVMEASASQRVAFEGQREFSKYRASKSAQPAVKLQPTGLLTNPVNRSSSTVNRNWKNSEEEEYMWDDMNSRPTDNGRREISRKDSWMMDDAEKLEVEDQFVQPRGEHDTGSRTSRESSVDSYSMTLRGQGAFGHRTSMFPLREPHAEDGLVHMGISSRISGQSEGHPSSLGRSTSIGSSVARTEQHTNMRLQVNDGPNVESFMNSGSSERILGQQRHQNSHSASPSRQLPVLPNPHSPSSLAARQGPHKFSELDVLQDSSISQAGQKTSTFAGQLNRVPPVQIDADPFSLLSKSHKPFSMQNLQSTHTQLPRHMQNSSVSFTQHKSHSSFSQQPPSDPRQLQPLGQIQKQQPHATFGAPVIGQPASDHSSNLATDVPRQSSPGSLLAAIMKSGLLSNSSVRGGSTNVNLHESGTVPSHLNVQPPLPSGPPPAQLVKPSSMITPVSLPPSHASSTTTSSPRVPVLPPLPPGPPPSFSVIGSSTQSGGSTSESNPLSSLLSSLVAKGLISKPKKESPTVAAPQIPGLPQSQISSATTSGSVPVSSSSDPLTAIAKSSGKVPLVRESAAKGIGGGFQAIASEKEGLVGLAFKPEVIREFHPVVISGLFDDLPFQCNICGLRLKHQEQLDQHLEWHSLKEQEPSSFSAMSRRWYPSLDYWITGSAGCTSTAVSANEEASEPMVPADETQSVCILCGELFEDFYSHEKDEWMFKGAMYVPIPVNEDGSMDGNTGQGPIVHAKCITPSSASDLGLAKRTEQVMERDDT</sequence>
<keyword evidence="2" id="KW-0862">Zinc</keyword>
<dbReference type="PANTHER" id="PTHR15921:SF3">
    <property type="entry name" value="PRE-MRNA CLEAVAGE COMPLEX 2 PROTEIN PCF11"/>
    <property type="match status" value="1"/>
</dbReference>
<dbReference type="PROSITE" id="PS50157">
    <property type="entry name" value="ZINC_FINGER_C2H2_2"/>
    <property type="match status" value="1"/>
</dbReference>
<feature type="compositionally biased region" description="Low complexity" evidence="3">
    <location>
        <begin position="654"/>
        <end position="666"/>
    </location>
</feature>
<dbReference type="GO" id="GO:0003729">
    <property type="term" value="F:mRNA binding"/>
    <property type="evidence" value="ECO:0007669"/>
    <property type="project" value="InterPro"/>
</dbReference>
<evidence type="ECO:0000259" key="4">
    <source>
        <dbReference type="PROSITE" id="PS50157"/>
    </source>
</evidence>
<dbReference type="CDD" id="cd16982">
    <property type="entry name" value="CID_Pcf11"/>
    <property type="match status" value="1"/>
</dbReference>
<reference evidence="6 7" key="1">
    <citation type="submission" date="2024-01" db="EMBL/GenBank/DDBJ databases">
        <title>Genome assemblies of Stephania.</title>
        <authorList>
            <person name="Yang L."/>
        </authorList>
    </citation>
    <scope>NUCLEOTIDE SEQUENCE [LARGE SCALE GENOMIC DNA]</scope>
    <source>
        <strain evidence="6">QJT</strain>
        <tissue evidence="6">Leaf</tissue>
    </source>
</reference>
<evidence type="ECO:0008006" key="8">
    <source>
        <dbReference type="Google" id="ProtNLM"/>
    </source>
</evidence>
<feature type="domain" description="C2H2-type" evidence="4">
    <location>
        <begin position="924"/>
        <end position="951"/>
    </location>
</feature>
<dbReference type="GO" id="GO:0005737">
    <property type="term" value="C:cytoplasm"/>
    <property type="evidence" value="ECO:0007669"/>
    <property type="project" value="TreeGrafter"/>
</dbReference>
<dbReference type="PROSITE" id="PS51391">
    <property type="entry name" value="CID"/>
    <property type="match status" value="1"/>
</dbReference>
<gene>
    <name evidence="6" type="ORF">Sjap_001261</name>
</gene>
<feature type="compositionally biased region" description="Basic and acidic residues" evidence="3">
    <location>
        <begin position="418"/>
        <end position="432"/>
    </location>
</feature>
<feature type="compositionally biased region" description="Polar residues" evidence="3">
    <location>
        <begin position="211"/>
        <end position="230"/>
    </location>
</feature>
<proteinExistence type="predicted"/>
<evidence type="ECO:0000256" key="1">
    <source>
        <dbReference type="ARBA" id="ARBA00022664"/>
    </source>
</evidence>
<feature type="compositionally biased region" description="Low complexity" evidence="3">
    <location>
        <begin position="482"/>
        <end position="493"/>
    </location>
</feature>
<dbReference type="AlphaFoldDB" id="A0AAP0KJN9"/>
<feature type="compositionally biased region" description="Low complexity" evidence="3">
    <location>
        <begin position="789"/>
        <end position="808"/>
    </location>
</feature>
<dbReference type="InterPro" id="IPR057242">
    <property type="entry name" value="PCFS4-like"/>
</dbReference>
<organism evidence="6 7">
    <name type="scientific">Stephania japonica</name>
    <dbReference type="NCBI Taxonomy" id="461633"/>
    <lineage>
        <taxon>Eukaryota</taxon>
        <taxon>Viridiplantae</taxon>
        <taxon>Streptophyta</taxon>
        <taxon>Embryophyta</taxon>
        <taxon>Tracheophyta</taxon>
        <taxon>Spermatophyta</taxon>
        <taxon>Magnoliopsida</taxon>
        <taxon>Ranunculales</taxon>
        <taxon>Menispermaceae</taxon>
        <taxon>Menispermoideae</taxon>
        <taxon>Cissampelideae</taxon>
        <taxon>Stephania</taxon>
    </lineage>
</organism>
<feature type="region of interest" description="Disordered" evidence="3">
    <location>
        <begin position="1"/>
        <end position="81"/>
    </location>
</feature>
<keyword evidence="2" id="KW-0479">Metal-binding</keyword>
<dbReference type="GO" id="GO:0005849">
    <property type="term" value="C:mRNA cleavage factor complex"/>
    <property type="evidence" value="ECO:0007669"/>
    <property type="project" value="TreeGrafter"/>
</dbReference>
<feature type="compositionally biased region" description="Polar residues" evidence="3">
    <location>
        <begin position="494"/>
        <end position="505"/>
    </location>
</feature>
<dbReference type="FunFam" id="1.25.40.90:FF:000023">
    <property type="entry name" value="polyadenylation and cleavage factor homolog 4"/>
    <property type="match status" value="1"/>
</dbReference>
<feature type="compositionally biased region" description="Low complexity" evidence="3">
    <location>
        <begin position="761"/>
        <end position="775"/>
    </location>
</feature>
<protein>
    <recommendedName>
        <fullName evidence="8">CID domain-containing protein</fullName>
    </recommendedName>
</protein>
<dbReference type="SUPFAM" id="SSF48464">
    <property type="entry name" value="ENTH/VHS domain"/>
    <property type="match status" value="1"/>
</dbReference>
<evidence type="ECO:0000259" key="5">
    <source>
        <dbReference type="PROSITE" id="PS51391"/>
    </source>
</evidence>
<dbReference type="InterPro" id="IPR013087">
    <property type="entry name" value="Znf_C2H2_type"/>
</dbReference>
<feature type="region of interest" description="Disordered" evidence="3">
    <location>
        <begin position="826"/>
        <end position="861"/>
    </location>
</feature>
<keyword evidence="2" id="KW-0863">Zinc-finger</keyword>
<accession>A0AAP0KJN9</accession>
<dbReference type="InterPro" id="IPR006569">
    <property type="entry name" value="CID_dom"/>
</dbReference>
<evidence type="ECO:0000256" key="2">
    <source>
        <dbReference type="PROSITE-ProRule" id="PRU00042"/>
    </source>
</evidence>
<dbReference type="Pfam" id="PF23228">
    <property type="entry name" value="zf_PCFS4"/>
    <property type="match status" value="1"/>
</dbReference>
<dbReference type="GO" id="GO:0006369">
    <property type="term" value="P:termination of RNA polymerase II transcription"/>
    <property type="evidence" value="ECO:0007669"/>
    <property type="project" value="InterPro"/>
</dbReference>
<feature type="domain" description="CID" evidence="5">
    <location>
        <begin position="81"/>
        <end position="209"/>
    </location>
</feature>
<feature type="region of interest" description="Disordered" evidence="3">
    <location>
        <begin position="211"/>
        <end position="234"/>
    </location>
</feature>
<dbReference type="PANTHER" id="PTHR15921">
    <property type="entry name" value="PRE-MRNA CLEAVAGE COMPLEX II"/>
    <property type="match status" value="1"/>
</dbReference>
<dbReference type="Proteomes" id="UP001417504">
    <property type="component" value="Unassembled WGS sequence"/>
</dbReference>
<dbReference type="GO" id="GO:0008270">
    <property type="term" value="F:zinc ion binding"/>
    <property type="evidence" value="ECO:0007669"/>
    <property type="project" value="UniProtKB-KW"/>
</dbReference>
<feature type="region of interest" description="Disordered" evidence="3">
    <location>
        <begin position="409"/>
        <end position="436"/>
    </location>
</feature>
<evidence type="ECO:0000256" key="3">
    <source>
        <dbReference type="SAM" id="MobiDB-lite"/>
    </source>
</evidence>
<evidence type="ECO:0000313" key="7">
    <source>
        <dbReference type="Proteomes" id="UP001417504"/>
    </source>
</evidence>
<feature type="compositionally biased region" description="Polar residues" evidence="3">
    <location>
        <begin position="529"/>
        <end position="541"/>
    </location>
</feature>
<name>A0AAP0KJN9_9MAGN</name>
<feature type="region of interest" description="Disordered" evidence="3">
    <location>
        <begin position="472"/>
        <end position="560"/>
    </location>
</feature>
<comment type="caution">
    <text evidence="6">The sequence shown here is derived from an EMBL/GenBank/DDBJ whole genome shotgun (WGS) entry which is preliminary data.</text>
</comment>
<feature type="compositionally biased region" description="Polar residues" evidence="3">
    <location>
        <begin position="618"/>
        <end position="648"/>
    </location>
</feature>
<dbReference type="InterPro" id="IPR045154">
    <property type="entry name" value="PCF11-like"/>
</dbReference>
<dbReference type="GO" id="GO:0000993">
    <property type="term" value="F:RNA polymerase II complex binding"/>
    <property type="evidence" value="ECO:0007669"/>
    <property type="project" value="InterPro"/>
</dbReference>
<dbReference type="InterPro" id="IPR008942">
    <property type="entry name" value="ENTH_VHS"/>
</dbReference>
<feature type="compositionally biased region" description="Low complexity" evidence="3">
    <location>
        <begin position="845"/>
        <end position="859"/>
    </location>
</feature>
<keyword evidence="7" id="KW-1185">Reference proteome</keyword>
<evidence type="ECO:0000313" key="6">
    <source>
        <dbReference type="EMBL" id="KAK9153781.1"/>
    </source>
</evidence>
<dbReference type="InterPro" id="IPR047415">
    <property type="entry name" value="Pcf11_CID"/>
</dbReference>
<feature type="region of interest" description="Disordered" evidence="3">
    <location>
        <begin position="618"/>
        <end position="694"/>
    </location>
</feature>
<feature type="region of interest" description="Disordered" evidence="3">
    <location>
        <begin position="716"/>
        <end position="808"/>
    </location>
</feature>
<feature type="compositionally biased region" description="Basic and acidic residues" evidence="3">
    <location>
        <begin position="7"/>
        <end position="31"/>
    </location>
</feature>
<dbReference type="Pfam" id="PF04818">
    <property type="entry name" value="CID"/>
    <property type="match status" value="1"/>
</dbReference>
<keyword evidence="1" id="KW-0507">mRNA processing</keyword>